<reference evidence="12" key="1">
    <citation type="submission" date="2025-08" db="UniProtKB">
        <authorList>
            <consortium name="Ensembl"/>
        </authorList>
    </citation>
    <scope>IDENTIFICATION</scope>
</reference>
<dbReference type="SUPFAM" id="SSF48726">
    <property type="entry name" value="Immunoglobulin"/>
    <property type="match status" value="1"/>
</dbReference>
<evidence type="ECO:0000256" key="8">
    <source>
        <dbReference type="ARBA" id="ARBA00038651"/>
    </source>
</evidence>
<evidence type="ECO:0000313" key="12">
    <source>
        <dbReference type="Ensembl" id="ENSSVLP00005004716.1"/>
    </source>
</evidence>
<keyword evidence="5" id="KW-0472">Membrane</keyword>
<dbReference type="GO" id="GO:0002250">
    <property type="term" value="P:adaptive immune response"/>
    <property type="evidence" value="ECO:0007669"/>
    <property type="project" value="UniProtKB-KW"/>
</dbReference>
<organism evidence="12 13">
    <name type="scientific">Sciurus vulgaris</name>
    <name type="common">Eurasian red squirrel</name>
    <dbReference type="NCBI Taxonomy" id="55149"/>
    <lineage>
        <taxon>Eukaryota</taxon>
        <taxon>Metazoa</taxon>
        <taxon>Chordata</taxon>
        <taxon>Craniata</taxon>
        <taxon>Vertebrata</taxon>
        <taxon>Euteleostomi</taxon>
        <taxon>Mammalia</taxon>
        <taxon>Eutheria</taxon>
        <taxon>Euarchontoglires</taxon>
        <taxon>Glires</taxon>
        <taxon>Rodentia</taxon>
        <taxon>Sciuromorpha</taxon>
        <taxon>Sciuridae</taxon>
        <taxon>Sciurinae</taxon>
        <taxon>Sciurini</taxon>
        <taxon>Sciurus</taxon>
    </lineage>
</organism>
<sequence length="125" mass="13751">MLFEGLLIILWMQLTWVSGQQLHQSPQSLSIQEGEAVSMTCNSSSTFNIFLWYKQDPGETPVLLITLYKSDELIRNGKLTAQLGGTRKDSFLNISSSEPDDTGTYFCAGQHSAPQVPAACTQTCS</sequence>
<keyword evidence="7" id="KW-0325">Glycoprotein</keyword>
<feature type="chain" id="PRO_5034585903" description="Ig-like domain-containing protein" evidence="10">
    <location>
        <begin position="20"/>
        <end position="125"/>
    </location>
</feature>
<dbReference type="AlphaFoldDB" id="A0A8D2AYD8"/>
<dbReference type="InterPro" id="IPR013106">
    <property type="entry name" value="Ig_V-set"/>
</dbReference>
<reference evidence="12" key="2">
    <citation type="submission" date="2025-09" db="UniProtKB">
        <authorList>
            <consortium name="Ensembl"/>
        </authorList>
    </citation>
    <scope>IDENTIFICATION</scope>
</reference>
<dbReference type="PROSITE" id="PS50835">
    <property type="entry name" value="IG_LIKE"/>
    <property type="match status" value="1"/>
</dbReference>
<dbReference type="PANTHER" id="PTHR19339">
    <property type="entry name" value="T CELL RECEPTOR ALPHA VARIABLE 39"/>
    <property type="match status" value="1"/>
</dbReference>
<dbReference type="Gene3D" id="2.60.40.10">
    <property type="entry name" value="Immunoglobulins"/>
    <property type="match status" value="1"/>
</dbReference>
<keyword evidence="6" id="KW-1015">Disulfide bond</keyword>
<comment type="subunit">
    <text evidence="8">Alpha-beta TR is a heterodimer composed of an alpha and beta chain; disulfide-linked. The alpha-beta TR is associated with the transmembrane signaling CD3 coreceptor proteins to form the TR-CD3 (TcR or TCR). The assembly of alpha-beta TR heterodimers with CD3 occurs in the endoplasmic reticulum where a single alpha-beta TR heterodimer associates with one CD3D-CD3E heterodimer, one CD3G-CD3E heterodimer and one CD247 homodimer forming a stable octameric structure. CD3D-CD3E and CD3G-CD3E heterodimers preferentially associate with TR alpha and TR beta chains, respectively. The association of the CD247 homodimer is the last step of TcR assembly in the endoplasmic reticulum and is required for transport to the cell surface.</text>
</comment>
<evidence type="ECO:0000256" key="9">
    <source>
        <dbReference type="ARBA" id="ARBA00043266"/>
    </source>
</evidence>
<dbReference type="GeneTree" id="ENSGT00900000140957"/>
<keyword evidence="9" id="KW-1279">T cell receptor</keyword>
<keyword evidence="3 10" id="KW-0732">Signal</keyword>
<dbReference type="InterPro" id="IPR007110">
    <property type="entry name" value="Ig-like_dom"/>
</dbReference>
<dbReference type="Pfam" id="PF07686">
    <property type="entry name" value="V-set"/>
    <property type="match status" value="1"/>
</dbReference>
<dbReference type="InterPro" id="IPR003599">
    <property type="entry name" value="Ig_sub"/>
</dbReference>
<dbReference type="InterPro" id="IPR051896">
    <property type="entry name" value="TCR_alpha_variable"/>
</dbReference>
<accession>A0A8D2AYD8</accession>
<evidence type="ECO:0000259" key="11">
    <source>
        <dbReference type="PROSITE" id="PS50835"/>
    </source>
</evidence>
<evidence type="ECO:0000256" key="7">
    <source>
        <dbReference type="ARBA" id="ARBA00023180"/>
    </source>
</evidence>
<proteinExistence type="predicted"/>
<dbReference type="OrthoDB" id="9803478at2759"/>
<dbReference type="Proteomes" id="UP000694564">
    <property type="component" value="Chromosome 2"/>
</dbReference>
<dbReference type="GO" id="GO:0042101">
    <property type="term" value="C:T cell receptor complex"/>
    <property type="evidence" value="ECO:0007669"/>
    <property type="project" value="UniProtKB-KW"/>
</dbReference>
<dbReference type="InterPro" id="IPR013783">
    <property type="entry name" value="Ig-like_fold"/>
</dbReference>
<dbReference type="PANTHER" id="PTHR19339:SF12">
    <property type="entry name" value="IG-LIKE DOMAIN-CONTAINING PROTEIN"/>
    <property type="match status" value="1"/>
</dbReference>
<evidence type="ECO:0000313" key="13">
    <source>
        <dbReference type="Proteomes" id="UP000694564"/>
    </source>
</evidence>
<dbReference type="InterPro" id="IPR036179">
    <property type="entry name" value="Ig-like_dom_sf"/>
</dbReference>
<dbReference type="SMART" id="SM00409">
    <property type="entry name" value="IG"/>
    <property type="match status" value="1"/>
</dbReference>
<dbReference type="SMART" id="SM00406">
    <property type="entry name" value="IGv"/>
    <property type="match status" value="1"/>
</dbReference>
<name>A0A8D2AYD8_SCIVU</name>
<keyword evidence="9" id="KW-0391">Immunity</keyword>
<keyword evidence="13" id="KW-1185">Reference proteome</keyword>
<feature type="domain" description="Ig-like" evidence="11">
    <location>
        <begin position="20"/>
        <end position="123"/>
    </location>
</feature>
<dbReference type="Ensembl" id="ENSSVLT00005005196.1">
    <property type="protein sequence ID" value="ENSSVLP00005004716.1"/>
    <property type="gene ID" value="ENSSVLG00005003770.1"/>
</dbReference>
<protein>
    <recommendedName>
        <fullName evidence="11">Ig-like domain-containing protein</fullName>
    </recommendedName>
</protein>
<comment type="subcellular location">
    <subcellularLocation>
        <location evidence="1">Cell membrane</location>
    </subcellularLocation>
</comment>
<evidence type="ECO:0000256" key="5">
    <source>
        <dbReference type="ARBA" id="ARBA00023136"/>
    </source>
</evidence>
<evidence type="ECO:0000256" key="1">
    <source>
        <dbReference type="ARBA" id="ARBA00004236"/>
    </source>
</evidence>
<evidence type="ECO:0000256" key="6">
    <source>
        <dbReference type="ARBA" id="ARBA00023157"/>
    </source>
</evidence>
<evidence type="ECO:0000256" key="4">
    <source>
        <dbReference type="ARBA" id="ARBA00023130"/>
    </source>
</evidence>
<evidence type="ECO:0000256" key="10">
    <source>
        <dbReference type="SAM" id="SignalP"/>
    </source>
</evidence>
<evidence type="ECO:0000256" key="2">
    <source>
        <dbReference type="ARBA" id="ARBA00022475"/>
    </source>
</evidence>
<feature type="signal peptide" evidence="10">
    <location>
        <begin position="1"/>
        <end position="19"/>
    </location>
</feature>
<evidence type="ECO:0000256" key="3">
    <source>
        <dbReference type="ARBA" id="ARBA00022729"/>
    </source>
</evidence>
<keyword evidence="2" id="KW-1003">Cell membrane</keyword>
<keyword evidence="4" id="KW-1064">Adaptive immunity</keyword>